<name>A0ABU0LLB1_9HYPH</name>
<reference evidence="1 2" key="1">
    <citation type="submission" date="2023-07" db="EMBL/GenBank/DDBJ databases">
        <title>Genomic Encyclopedia of Type Strains, Phase IV (KMG-IV): sequencing the most valuable type-strain genomes for metagenomic binning, comparative biology and taxonomic classification.</title>
        <authorList>
            <person name="Goeker M."/>
        </authorList>
    </citation>
    <scope>NUCLEOTIDE SEQUENCE [LARGE SCALE GENOMIC DNA]</scope>
    <source>
        <strain evidence="1 2">DSM 15561</strain>
    </source>
</reference>
<accession>A0ABU0LLB1</accession>
<dbReference type="EMBL" id="JAUSVR010000001">
    <property type="protein sequence ID" value="MDQ0509463.1"/>
    <property type="molecule type" value="Genomic_DNA"/>
</dbReference>
<organism evidence="1 2">
    <name type="scientific">Ancylobacter amanitiformis</name>
    <dbReference type="NCBI Taxonomy" id="217069"/>
    <lineage>
        <taxon>Bacteria</taxon>
        <taxon>Pseudomonadati</taxon>
        <taxon>Pseudomonadota</taxon>
        <taxon>Alphaproteobacteria</taxon>
        <taxon>Hyphomicrobiales</taxon>
        <taxon>Xanthobacteraceae</taxon>
        <taxon>Ancylobacter</taxon>
    </lineage>
</organism>
<dbReference type="RefSeq" id="WP_306888148.1">
    <property type="nucleotide sequence ID" value="NZ_JAUSVR010000001.1"/>
</dbReference>
<protein>
    <submittedName>
        <fullName evidence="1">Uncharacterized protein</fullName>
    </submittedName>
</protein>
<sequence>MIWQPLKDDPDVVEVQLSAAVCLLVAAYPAGGPERPAWQSFALPDGRTLQLRLAARPQIRTTFGPRAVITYEVSGQAVIGSEGFMCRGEAILDLKTRALLDVQCRLSPIGALEAV</sequence>
<keyword evidence="2" id="KW-1185">Reference proteome</keyword>
<evidence type="ECO:0000313" key="2">
    <source>
        <dbReference type="Proteomes" id="UP001235094"/>
    </source>
</evidence>
<gene>
    <name evidence="1" type="ORF">QOZ99_000340</name>
</gene>
<dbReference type="Proteomes" id="UP001235094">
    <property type="component" value="Unassembled WGS sequence"/>
</dbReference>
<proteinExistence type="predicted"/>
<comment type="caution">
    <text evidence="1">The sequence shown here is derived from an EMBL/GenBank/DDBJ whole genome shotgun (WGS) entry which is preliminary data.</text>
</comment>
<evidence type="ECO:0000313" key="1">
    <source>
        <dbReference type="EMBL" id="MDQ0509463.1"/>
    </source>
</evidence>